<name>A0AAW0BP78_9AGAR</name>
<evidence type="ECO:0000313" key="2">
    <source>
        <dbReference type="Proteomes" id="UP001362999"/>
    </source>
</evidence>
<accession>A0AAW0BP78</accession>
<sequence length="121" mass="13414">MCTAASQSMEDELPMLIPWEEAEDTEARMVDALAQDKIARPAANRSAEEDPPVLSGTDRMEAIFGRIRALGSGMPIDSERILTPDRRHLAQWVKNLMKTGDLIAVRKLVEKVLDTPVEAVD</sequence>
<dbReference type="EMBL" id="JAWWNJ010000028">
    <property type="protein sequence ID" value="KAK7028592.1"/>
    <property type="molecule type" value="Genomic_DNA"/>
</dbReference>
<proteinExistence type="predicted"/>
<comment type="caution">
    <text evidence="1">The sequence shown here is derived from an EMBL/GenBank/DDBJ whole genome shotgun (WGS) entry which is preliminary data.</text>
</comment>
<keyword evidence="2" id="KW-1185">Reference proteome</keyword>
<protein>
    <submittedName>
        <fullName evidence="1">Uncharacterized protein</fullName>
    </submittedName>
</protein>
<gene>
    <name evidence="1" type="ORF">R3P38DRAFT_3267451</name>
</gene>
<dbReference type="Proteomes" id="UP001362999">
    <property type="component" value="Unassembled WGS sequence"/>
</dbReference>
<dbReference type="AlphaFoldDB" id="A0AAW0BP78"/>
<organism evidence="1 2">
    <name type="scientific">Favolaschia claudopus</name>
    <dbReference type="NCBI Taxonomy" id="2862362"/>
    <lineage>
        <taxon>Eukaryota</taxon>
        <taxon>Fungi</taxon>
        <taxon>Dikarya</taxon>
        <taxon>Basidiomycota</taxon>
        <taxon>Agaricomycotina</taxon>
        <taxon>Agaricomycetes</taxon>
        <taxon>Agaricomycetidae</taxon>
        <taxon>Agaricales</taxon>
        <taxon>Marasmiineae</taxon>
        <taxon>Mycenaceae</taxon>
        <taxon>Favolaschia</taxon>
    </lineage>
</organism>
<reference evidence="1 2" key="1">
    <citation type="journal article" date="2024" name="J Genomics">
        <title>Draft genome sequencing and assembly of Favolaschia claudopus CIRM-BRFM 2984 isolated from oak limbs.</title>
        <authorList>
            <person name="Navarro D."/>
            <person name="Drula E."/>
            <person name="Chaduli D."/>
            <person name="Cazenave R."/>
            <person name="Ahrendt S."/>
            <person name="Wang J."/>
            <person name="Lipzen A."/>
            <person name="Daum C."/>
            <person name="Barry K."/>
            <person name="Grigoriev I.V."/>
            <person name="Favel A."/>
            <person name="Rosso M.N."/>
            <person name="Martin F."/>
        </authorList>
    </citation>
    <scope>NUCLEOTIDE SEQUENCE [LARGE SCALE GENOMIC DNA]</scope>
    <source>
        <strain evidence="1 2">CIRM-BRFM 2984</strain>
    </source>
</reference>
<evidence type="ECO:0000313" key="1">
    <source>
        <dbReference type="EMBL" id="KAK7028592.1"/>
    </source>
</evidence>